<evidence type="ECO:0000256" key="3">
    <source>
        <dbReference type="ARBA" id="ARBA00007970"/>
    </source>
</evidence>
<dbReference type="InterPro" id="IPR050106">
    <property type="entry name" value="HistidinolP_aminotransfase"/>
</dbReference>
<evidence type="ECO:0000259" key="10">
    <source>
        <dbReference type="Pfam" id="PF00155"/>
    </source>
</evidence>
<dbReference type="STRING" id="420998.JDO7802_00171"/>
<keyword evidence="6 9" id="KW-0808">Transferase</keyword>
<dbReference type="InterPro" id="IPR004839">
    <property type="entry name" value="Aminotransferase_I/II_large"/>
</dbReference>
<evidence type="ECO:0000256" key="8">
    <source>
        <dbReference type="ARBA" id="ARBA00047481"/>
    </source>
</evidence>
<dbReference type="Proteomes" id="UP000049222">
    <property type="component" value="Unassembled WGS sequence"/>
</dbReference>
<dbReference type="AlphaFoldDB" id="A0A0M6YEH6"/>
<accession>A0A0M6YEH6</accession>
<feature type="domain" description="Aminotransferase class I/classII large" evidence="10">
    <location>
        <begin position="29"/>
        <end position="354"/>
    </location>
</feature>
<evidence type="ECO:0000256" key="5">
    <source>
        <dbReference type="ARBA" id="ARBA00022576"/>
    </source>
</evidence>
<dbReference type="InterPro" id="IPR015422">
    <property type="entry name" value="PyrdxlP-dep_Trfase_small"/>
</dbReference>
<comment type="pathway">
    <text evidence="2 9">Amino-acid biosynthesis; L-histidine biosynthesis; L-histidine from 5-phospho-alpha-D-ribose 1-diphosphate: step 7/9.</text>
</comment>
<keyword evidence="7 9" id="KW-0663">Pyridoxal phosphate</keyword>
<proteinExistence type="inferred from homology"/>
<evidence type="ECO:0000256" key="2">
    <source>
        <dbReference type="ARBA" id="ARBA00005011"/>
    </source>
</evidence>
<keyword evidence="9" id="KW-0028">Amino-acid biosynthesis</keyword>
<dbReference type="GO" id="GO:0030170">
    <property type="term" value="F:pyridoxal phosphate binding"/>
    <property type="evidence" value="ECO:0007669"/>
    <property type="project" value="InterPro"/>
</dbReference>
<dbReference type="SUPFAM" id="SSF53383">
    <property type="entry name" value="PLP-dependent transferases"/>
    <property type="match status" value="1"/>
</dbReference>
<dbReference type="Pfam" id="PF00155">
    <property type="entry name" value="Aminotran_1_2"/>
    <property type="match status" value="1"/>
</dbReference>
<dbReference type="InterPro" id="IPR005861">
    <property type="entry name" value="HisP_aminotrans"/>
</dbReference>
<dbReference type="HAMAP" id="MF_01023">
    <property type="entry name" value="HisC_aminotrans_2"/>
    <property type="match status" value="1"/>
</dbReference>
<comment type="similarity">
    <text evidence="3 9">Belongs to the class-II pyridoxal-phosphate-dependent aminotransferase family. Histidinol-phosphate aminotransferase subfamily.</text>
</comment>
<evidence type="ECO:0000256" key="1">
    <source>
        <dbReference type="ARBA" id="ARBA00001933"/>
    </source>
</evidence>
<evidence type="ECO:0000256" key="6">
    <source>
        <dbReference type="ARBA" id="ARBA00022679"/>
    </source>
</evidence>
<gene>
    <name evidence="11" type="primary">hisC2</name>
    <name evidence="9" type="synonym">hisC</name>
    <name evidence="11" type="ORF">JDO7802_00171</name>
</gene>
<evidence type="ECO:0000313" key="12">
    <source>
        <dbReference type="Proteomes" id="UP000049222"/>
    </source>
</evidence>
<keyword evidence="5 9" id="KW-0032">Aminotransferase</keyword>
<comment type="catalytic activity">
    <reaction evidence="8 9">
        <text>L-histidinol phosphate + 2-oxoglutarate = 3-(imidazol-4-yl)-2-oxopropyl phosphate + L-glutamate</text>
        <dbReference type="Rhea" id="RHEA:23744"/>
        <dbReference type="ChEBI" id="CHEBI:16810"/>
        <dbReference type="ChEBI" id="CHEBI:29985"/>
        <dbReference type="ChEBI" id="CHEBI:57766"/>
        <dbReference type="ChEBI" id="CHEBI:57980"/>
        <dbReference type="EC" id="2.6.1.9"/>
    </reaction>
</comment>
<sequence length="362" mass="38183">MTAAPKPQPGIMDIELYVGGTSKVDGVDDILKLSSNENPHGAPESARAAAAHAAQAMHLYPSTDHAGLRAAIAEVHGLDPDRVICGVGSDEIIHMLCQAYAGPGDEVLHTEYAFLMYAISARGAGATPVQVAETARTVDVDKLLAGVTNATRLVFIANPANPTGTFMGGQDVVRLADGLPDGCLLVLDGAYAEYVPDFDGGLGLATTRDNVFVTRTFSKMYGLGGLRIGWGYGPQAIIDVLNRIRGPFNLSNVALAAAEAAMRDRDFAAHCLADNTEQRARLRAGLADLGLPSDASEANFVLARFADEDEARDADTFLKSQGVIVRHPANYGLPHCLRMTVGDGAGTTRLLDALTAWRARGT</sequence>
<dbReference type="Gene3D" id="3.90.1150.10">
    <property type="entry name" value="Aspartate Aminotransferase, domain 1"/>
    <property type="match status" value="1"/>
</dbReference>
<dbReference type="EMBL" id="CXSU01000005">
    <property type="protein sequence ID" value="CTQ48169.1"/>
    <property type="molecule type" value="Genomic_DNA"/>
</dbReference>
<evidence type="ECO:0000256" key="9">
    <source>
        <dbReference type="HAMAP-Rule" id="MF_01023"/>
    </source>
</evidence>
<reference evidence="11 12" key="1">
    <citation type="submission" date="2015-07" db="EMBL/GenBank/DDBJ databases">
        <authorList>
            <person name="Noorani M."/>
        </authorList>
    </citation>
    <scope>NUCLEOTIDE SEQUENCE [LARGE SCALE GENOMIC DNA]</scope>
    <source>
        <strain evidence="11 12">CECT 7802</strain>
    </source>
</reference>
<dbReference type="GO" id="GO:0000105">
    <property type="term" value="P:L-histidine biosynthetic process"/>
    <property type="evidence" value="ECO:0007669"/>
    <property type="project" value="UniProtKB-UniRule"/>
</dbReference>
<name>A0A0M6YEH6_9RHOB</name>
<organism evidence="11 12">
    <name type="scientific">Jannaschia donghaensis</name>
    <dbReference type="NCBI Taxonomy" id="420998"/>
    <lineage>
        <taxon>Bacteria</taxon>
        <taxon>Pseudomonadati</taxon>
        <taxon>Pseudomonadota</taxon>
        <taxon>Alphaproteobacteria</taxon>
        <taxon>Rhodobacterales</taxon>
        <taxon>Roseobacteraceae</taxon>
        <taxon>Jannaschia</taxon>
    </lineage>
</organism>
<comment type="cofactor">
    <cofactor evidence="1 9">
        <name>pyridoxal 5'-phosphate</name>
        <dbReference type="ChEBI" id="CHEBI:597326"/>
    </cofactor>
</comment>
<dbReference type="InterPro" id="IPR015424">
    <property type="entry name" value="PyrdxlP-dep_Trfase"/>
</dbReference>
<keyword evidence="12" id="KW-1185">Reference proteome</keyword>
<dbReference type="UniPathway" id="UPA00031">
    <property type="reaction ID" value="UER00012"/>
</dbReference>
<dbReference type="NCBIfam" id="TIGR01141">
    <property type="entry name" value="hisC"/>
    <property type="match status" value="1"/>
</dbReference>
<dbReference type="RefSeq" id="WP_055081804.1">
    <property type="nucleotide sequence ID" value="NZ_CXSU01000005.1"/>
</dbReference>
<dbReference type="CDD" id="cd00609">
    <property type="entry name" value="AAT_like"/>
    <property type="match status" value="1"/>
</dbReference>
<comment type="subunit">
    <text evidence="4 9">Homodimer.</text>
</comment>
<dbReference type="PANTHER" id="PTHR43643">
    <property type="entry name" value="HISTIDINOL-PHOSPHATE AMINOTRANSFERASE 2"/>
    <property type="match status" value="1"/>
</dbReference>
<dbReference type="EC" id="2.6.1.9" evidence="9"/>
<dbReference type="Gene3D" id="3.40.640.10">
    <property type="entry name" value="Type I PLP-dependent aspartate aminotransferase-like (Major domain)"/>
    <property type="match status" value="1"/>
</dbReference>
<evidence type="ECO:0000313" key="11">
    <source>
        <dbReference type="EMBL" id="CTQ48169.1"/>
    </source>
</evidence>
<keyword evidence="9" id="KW-0368">Histidine biosynthesis</keyword>
<dbReference type="GO" id="GO:0004400">
    <property type="term" value="F:histidinol-phosphate transaminase activity"/>
    <property type="evidence" value="ECO:0007669"/>
    <property type="project" value="UniProtKB-UniRule"/>
</dbReference>
<protein>
    <recommendedName>
        <fullName evidence="9">Histidinol-phosphate aminotransferase</fullName>
        <ecNumber evidence="9">2.6.1.9</ecNumber>
    </recommendedName>
    <alternativeName>
        <fullName evidence="9">Imidazole acetol-phosphate transaminase</fullName>
    </alternativeName>
</protein>
<dbReference type="OrthoDB" id="9809616at2"/>
<dbReference type="PANTHER" id="PTHR43643:SF3">
    <property type="entry name" value="HISTIDINOL-PHOSPHATE AMINOTRANSFERASE"/>
    <property type="match status" value="1"/>
</dbReference>
<evidence type="ECO:0000256" key="7">
    <source>
        <dbReference type="ARBA" id="ARBA00022898"/>
    </source>
</evidence>
<feature type="modified residue" description="N6-(pyridoxal phosphate)lysine" evidence="9">
    <location>
        <position position="219"/>
    </location>
</feature>
<evidence type="ECO:0000256" key="4">
    <source>
        <dbReference type="ARBA" id="ARBA00011738"/>
    </source>
</evidence>
<dbReference type="InterPro" id="IPR015421">
    <property type="entry name" value="PyrdxlP-dep_Trfase_major"/>
</dbReference>